<feature type="chain" id="PRO_5038862484" evidence="3">
    <location>
        <begin position="20"/>
        <end position="147"/>
    </location>
</feature>
<keyword evidence="5" id="KW-1185">Reference proteome</keyword>
<dbReference type="Proteomes" id="UP000246018">
    <property type="component" value="Unassembled WGS sequence"/>
</dbReference>
<protein>
    <submittedName>
        <fullName evidence="4">Uncharacterized protein</fullName>
    </submittedName>
</protein>
<evidence type="ECO:0000313" key="4">
    <source>
        <dbReference type="EMBL" id="PVG82288.1"/>
    </source>
</evidence>
<dbReference type="OrthoDB" id="3786712at2"/>
<dbReference type="PROSITE" id="PS51257">
    <property type="entry name" value="PROKAR_LIPOPROTEIN"/>
    <property type="match status" value="1"/>
</dbReference>
<evidence type="ECO:0000256" key="3">
    <source>
        <dbReference type="SAM" id="SignalP"/>
    </source>
</evidence>
<comment type="caution">
    <text evidence="4">The sequence shown here is derived from an EMBL/GenBank/DDBJ whole genome shotgun (WGS) entry which is preliminary data.</text>
</comment>
<feature type="region of interest" description="Disordered" evidence="2">
    <location>
        <begin position="125"/>
        <end position="147"/>
    </location>
</feature>
<evidence type="ECO:0000256" key="2">
    <source>
        <dbReference type="SAM" id="MobiDB-lite"/>
    </source>
</evidence>
<gene>
    <name evidence="4" type="ORF">DDE18_12385</name>
</gene>
<evidence type="ECO:0000256" key="1">
    <source>
        <dbReference type="SAM" id="Coils"/>
    </source>
</evidence>
<accession>A0A2T8F983</accession>
<dbReference type="RefSeq" id="WP_116572592.1">
    <property type="nucleotide sequence ID" value="NZ_QDGZ01000005.1"/>
</dbReference>
<dbReference type="EMBL" id="QDGZ01000005">
    <property type="protein sequence ID" value="PVG82288.1"/>
    <property type="molecule type" value="Genomic_DNA"/>
</dbReference>
<feature type="coiled-coil region" evidence="1">
    <location>
        <begin position="95"/>
        <end position="122"/>
    </location>
</feature>
<organism evidence="4 5">
    <name type="scientific">Nocardioides gansuensis</name>
    <dbReference type="NCBI Taxonomy" id="2138300"/>
    <lineage>
        <taxon>Bacteria</taxon>
        <taxon>Bacillati</taxon>
        <taxon>Actinomycetota</taxon>
        <taxon>Actinomycetes</taxon>
        <taxon>Propionibacteriales</taxon>
        <taxon>Nocardioidaceae</taxon>
        <taxon>Nocardioides</taxon>
    </lineage>
</organism>
<reference evidence="4 5" key="1">
    <citation type="submission" date="2018-04" db="EMBL/GenBank/DDBJ databases">
        <title>Genome of Nocardioides gansuensis WSJ-1.</title>
        <authorList>
            <person name="Wu S."/>
            <person name="Wang G."/>
        </authorList>
    </citation>
    <scope>NUCLEOTIDE SEQUENCE [LARGE SCALE GENOMIC DNA]</scope>
    <source>
        <strain evidence="4 5">WSJ-1</strain>
    </source>
</reference>
<name>A0A2T8F983_9ACTN</name>
<sequence>MKKALVAATLVLVGGAAVGCGGGAPTDATDEAFCDAYSSLFADAAELGDADDATIIKRVKEWGAEMEKAGTPADIPDDARAGFEKTVEEIDDLDADASQEDFEKLEEDYSDEEKRQAEAFAKYTTDTCGSPLDHIEVPEAPTEAPSE</sequence>
<proteinExistence type="predicted"/>
<keyword evidence="3" id="KW-0732">Signal</keyword>
<dbReference type="AlphaFoldDB" id="A0A2T8F983"/>
<evidence type="ECO:0000313" key="5">
    <source>
        <dbReference type="Proteomes" id="UP000246018"/>
    </source>
</evidence>
<feature type="signal peptide" evidence="3">
    <location>
        <begin position="1"/>
        <end position="19"/>
    </location>
</feature>
<keyword evidence="1" id="KW-0175">Coiled coil</keyword>